<name>A0A0H2SCS1_9AGAM</name>
<feature type="region of interest" description="Disordered" evidence="11">
    <location>
        <begin position="985"/>
        <end position="1031"/>
    </location>
</feature>
<evidence type="ECO:0000256" key="6">
    <source>
        <dbReference type="ARBA" id="ARBA00022692"/>
    </source>
</evidence>
<feature type="transmembrane region" description="Helical" evidence="12">
    <location>
        <begin position="858"/>
        <end position="875"/>
    </location>
</feature>
<feature type="transmembrane region" description="Helical" evidence="12">
    <location>
        <begin position="881"/>
        <end position="907"/>
    </location>
</feature>
<evidence type="ECO:0000256" key="9">
    <source>
        <dbReference type="ARBA" id="ARBA00023180"/>
    </source>
</evidence>
<dbReference type="Pfam" id="PF03142">
    <property type="entry name" value="Chitin_synth_2"/>
    <property type="match status" value="1"/>
</dbReference>
<feature type="compositionally biased region" description="Polar residues" evidence="11">
    <location>
        <begin position="993"/>
        <end position="1002"/>
    </location>
</feature>
<keyword evidence="9" id="KW-0325">Glycoprotein</keyword>
<keyword evidence="3" id="KW-1003">Cell membrane</keyword>
<dbReference type="EC" id="2.4.1.16" evidence="2"/>
<feature type="region of interest" description="Disordered" evidence="11">
    <location>
        <begin position="1055"/>
        <end position="1180"/>
    </location>
</feature>
<keyword evidence="8 12" id="KW-0472">Membrane</keyword>
<feature type="transmembrane region" description="Helical" evidence="12">
    <location>
        <begin position="344"/>
        <end position="371"/>
    </location>
</feature>
<proteinExistence type="predicted"/>
<dbReference type="GO" id="GO:0030428">
    <property type="term" value="C:cell septum"/>
    <property type="evidence" value="ECO:0007669"/>
    <property type="project" value="TreeGrafter"/>
</dbReference>
<keyword evidence="5 14" id="KW-0808">Transferase</keyword>
<feature type="transmembrane region" description="Helical" evidence="12">
    <location>
        <begin position="113"/>
        <end position="134"/>
    </location>
</feature>
<dbReference type="InParanoid" id="A0A0H2SCS1"/>
<dbReference type="OrthoDB" id="370884at2759"/>
<dbReference type="GO" id="GO:0006031">
    <property type="term" value="P:chitin biosynthetic process"/>
    <property type="evidence" value="ECO:0007669"/>
    <property type="project" value="TreeGrafter"/>
</dbReference>
<evidence type="ECO:0000256" key="11">
    <source>
        <dbReference type="SAM" id="MobiDB-lite"/>
    </source>
</evidence>
<dbReference type="Pfam" id="PF22997">
    <property type="entry name" value="CHS4"/>
    <property type="match status" value="1"/>
</dbReference>
<dbReference type="AlphaFoldDB" id="A0A0H2SCS1"/>
<dbReference type="EMBL" id="KQ085886">
    <property type="protein sequence ID" value="KLO19538.1"/>
    <property type="molecule type" value="Genomic_DNA"/>
</dbReference>
<feature type="compositionally biased region" description="Polar residues" evidence="11">
    <location>
        <begin position="21"/>
        <end position="31"/>
    </location>
</feature>
<feature type="transmembrane region" description="Helical" evidence="12">
    <location>
        <begin position="828"/>
        <end position="846"/>
    </location>
</feature>
<keyword evidence="15" id="KW-1185">Reference proteome</keyword>
<keyword evidence="7 12" id="KW-1133">Transmembrane helix</keyword>
<evidence type="ECO:0000256" key="5">
    <source>
        <dbReference type="ARBA" id="ARBA00022679"/>
    </source>
</evidence>
<evidence type="ECO:0000256" key="7">
    <source>
        <dbReference type="ARBA" id="ARBA00022989"/>
    </source>
</evidence>
<evidence type="ECO:0000256" key="12">
    <source>
        <dbReference type="SAM" id="Phobius"/>
    </source>
</evidence>
<comment type="catalytic activity">
    <reaction evidence="10">
        <text>[(1-&gt;4)-N-acetyl-beta-D-glucosaminyl](n) + UDP-N-acetyl-alpha-D-glucosamine = [(1-&gt;4)-N-acetyl-beta-D-glucosaminyl](n+1) + UDP + H(+)</text>
        <dbReference type="Rhea" id="RHEA:16637"/>
        <dbReference type="Rhea" id="RHEA-COMP:9593"/>
        <dbReference type="Rhea" id="RHEA-COMP:9595"/>
        <dbReference type="ChEBI" id="CHEBI:15378"/>
        <dbReference type="ChEBI" id="CHEBI:17029"/>
        <dbReference type="ChEBI" id="CHEBI:57705"/>
        <dbReference type="ChEBI" id="CHEBI:58223"/>
        <dbReference type="EC" id="2.4.1.16"/>
    </reaction>
</comment>
<dbReference type="GO" id="GO:0005886">
    <property type="term" value="C:plasma membrane"/>
    <property type="evidence" value="ECO:0007669"/>
    <property type="project" value="UniProtKB-SubCell"/>
</dbReference>
<evidence type="ECO:0000256" key="2">
    <source>
        <dbReference type="ARBA" id="ARBA00012543"/>
    </source>
</evidence>
<evidence type="ECO:0000256" key="8">
    <source>
        <dbReference type="ARBA" id="ARBA00023136"/>
    </source>
</evidence>
<dbReference type="PANTHER" id="PTHR22914">
    <property type="entry name" value="CHITIN SYNTHASE"/>
    <property type="match status" value="1"/>
</dbReference>
<evidence type="ECO:0000256" key="3">
    <source>
        <dbReference type="ARBA" id="ARBA00022475"/>
    </source>
</evidence>
<dbReference type="STRING" id="27342.A0A0H2SCS1"/>
<reference evidence="14 15" key="1">
    <citation type="submission" date="2015-04" db="EMBL/GenBank/DDBJ databases">
        <title>Complete genome sequence of Schizopora paradoxa KUC8140, a cosmopolitan wood degrader in East Asia.</title>
        <authorList>
            <consortium name="DOE Joint Genome Institute"/>
            <person name="Min B."/>
            <person name="Park H."/>
            <person name="Jang Y."/>
            <person name="Kim J.-J."/>
            <person name="Kim K.H."/>
            <person name="Pangilinan J."/>
            <person name="Lipzen A."/>
            <person name="Riley R."/>
            <person name="Grigoriev I.V."/>
            <person name="Spatafora J.W."/>
            <person name="Choi I.-G."/>
        </authorList>
    </citation>
    <scope>NUCLEOTIDE SEQUENCE [LARGE SCALE GENOMIC DNA]</scope>
    <source>
        <strain evidence="14 15">KUC8140</strain>
    </source>
</reference>
<evidence type="ECO:0000256" key="1">
    <source>
        <dbReference type="ARBA" id="ARBA00004651"/>
    </source>
</evidence>
<evidence type="ECO:0000256" key="4">
    <source>
        <dbReference type="ARBA" id="ARBA00022676"/>
    </source>
</evidence>
<keyword evidence="4" id="KW-0328">Glycosyltransferase</keyword>
<organism evidence="14 15">
    <name type="scientific">Schizopora paradoxa</name>
    <dbReference type="NCBI Taxonomy" id="27342"/>
    <lineage>
        <taxon>Eukaryota</taxon>
        <taxon>Fungi</taxon>
        <taxon>Dikarya</taxon>
        <taxon>Basidiomycota</taxon>
        <taxon>Agaricomycotina</taxon>
        <taxon>Agaricomycetes</taxon>
        <taxon>Hymenochaetales</taxon>
        <taxon>Schizoporaceae</taxon>
        <taxon>Schizopora</taxon>
    </lineage>
</organism>
<accession>A0A0H2SCS1</accession>
<evidence type="ECO:0000313" key="15">
    <source>
        <dbReference type="Proteomes" id="UP000053477"/>
    </source>
</evidence>
<feature type="domain" description="Chitin synthase 4-like" evidence="13">
    <location>
        <begin position="248"/>
        <end position="331"/>
    </location>
</feature>
<dbReference type="InterPro" id="IPR004835">
    <property type="entry name" value="Chitin_synth"/>
</dbReference>
<feature type="compositionally biased region" description="Polar residues" evidence="11">
    <location>
        <begin position="1066"/>
        <end position="1077"/>
    </location>
</feature>
<gene>
    <name evidence="14" type="ORF">SCHPADRAFT_865043</name>
</gene>
<feature type="region of interest" description="Disordered" evidence="11">
    <location>
        <begin position="1"/>
        <end position="32"/>
    </location>
</feature>
<feature type="compositionally biased region" description="Low complexity" evidence="11">
    <location>
        <begin position="1095"/>
        <end position="1109"/>
    </location>
</feature>
<evidence type="ECO:0000313" key="14">
    <source>
        <dbReference type="EMBL" id="KLO19538.1"/>
    </source>
</evidence>
<comment type="subcellular location">
    <subcellularLocation>
        <location evidence="1">Cell membrane</location>
        <topology evidence="1">Multi-pass membrane protein</topology>
    </subcellularLocation>
</comment>
<dbReference type="InterPro" id="IPR054295">
    <property type="entry name" value="CHS4-like_dom"/>
</dbReference>
<dbReference type="SUPFAM" id="SSF53448">
    <property type="entry name" value="Nucleotide-diphospho-sugar transferases"/>
    <property type="match status" value="1"/>
</dbReference>
<dbReference type="GO" id="GO:0004100">
    <property type="term" value="F:chitin synthase activity"/>
    <property type="evidence" value="ECO:0007669"/>
    <property type="project" value="UniProtKB-EC"/>
</dbReference>
<evidence type="ECO:0000256" key="10">
    <source>
        <dbReference type="ARBA" id="ARBA00048014"/>
    </source>
</evidence>
<keyword evidence="6 12" id="KW-0812">Transmembrane</keyword>
<dbReference type="PANTHER" id="PTHR22914:SF41">
    <property type="entry name" value="CHITIN SYNTHASE 7"/>
    <property type="match status" value="1"/>
</dbReference>
<protein>
    <recommendedName>
        <fullName evidence="2">chitin synthase</fullName>
        <ecNumber evidence="2">2.4.1.16</ecNumber>
    </recommendedName>
</protein>
<evidence type="ECO:0000259" key="13">
    <source>
        <dbReference type="Pfam" id="PF22997"/>
    </source>
</evidence>
<dbReference type="Proteomes" id="UP000053477">
    <property type="component" value="Unassembled WGS sequence"/>
</dbReference>
<feature type="compositionally biased region" description="Polar residues" evidence="11">
    <location>
        <begin position="429"/>
        <end position="438"/>
    </location>
</feature>
<feature type="compositionally biased region" description="Low complexity" evidence="11">
    <location>
        <begin position="1169"/>
        <end position="1180"/>
    </location>
</feature>
<sequence>MTNHPRFDQPYDSADVPIPTTKLSKAPTSTAMRRAKTLTRPERGVAPAPLINPPATLVPSASGTVQPVVQKPEETWDAWRIFSRVVTFWAPGALLSAVGGLKDRQMQQAWREKIALCVIVLLLGGIVGFATVGMQRVLCPSDSNSNTSRFSRKGSVTGSLGIQGYLFKVSSNAPTTGGVDLVSLAQNPGQDITTLFTRDAASFKACSGLKFSVATDAPCSSTVSCPLPNLNSSATFQSLGLSNTSLVVGYDWDQVASLKNYFVIDGAVLNMNPYMTLHPSAVANDAVDTALRTLLVSQSGESGRDGTRLFYNRADIKSAVPCLTQRYYAGNIDKITPGCFASQLLLYAGLIVVLGIVLARFAMACIFNWFLSSSLAGTPDKHQLSRSAISPAVLPEGANVTVDNRAGTAPWANPSSKKGTKTPPRSLKPYNSSTTLVGGNEPPQTITLSQIGAELFAVCLVTCYSEGEESLRCTLDSISKTTYSDKRKLLFVIADGMITGAGEKRSTPDICVSLLEADPRFGNPMPMSYFAVGSGSKKENRAMVYAGHYTVAGRRTPTVIIVKCGTEKEAATEKKPGNRGKRDSQLILMNFFSRVTYNDRMTPLDFDLFRKIHVLMGVTPDFFEVCLMVDADTKVYPDSLKYLVNCMHHDPMIMGVCGETRIANKRQSWVTTIQVYEYFISHHLAKAFESVFGGVTCLPGCFSMFRLKARKASGVDWVPLIIKPEIVREYSQSEVTTLHQKNLLLLGEDRFLTTCLLRTFPNRKMMFLPQAKCRTVVPDTFKVLLSQRRRWINSTIHNLMELVLVQNLCGTFCFSMQAVVFMDLVGTVVLPVAISLTYALVVGMALDPPKDFEEAIPLVLLISVLGLPAILILITTRKVVYIFWMFIYLAALPVWNFILPVYAFWHFDDFSWGETRKVEGESKGEAHGEGHGTFDGSNVPMRRWEDWERSRLRKLKREDRRRREMSRAFPQGFTAGGNLGVRDNVYSQYGDGSDTQSIASSYQDEDQWGPQIGGYNEHNPAFPPPPDVLIPKEHVLHGAGTIGGDDLEAMLEVGFDDRSDGHGSHLNMQQQNPSSTHLLPPQSVPRFQLSDGGFSPSASPQPYSQQQQYIAVARSEAGVTSQPPPRTILSPTTPMTPGMGQAMSTAVGGDHQTHARKRSGGRGGPPAYGPLGPLDPSSRF</sequence>
<dbReference type="InterPro" id="IPR029044">
    <property type="entry name" value="Nucleotide-diphossugar_trans"/>
</dbReference>
<dbReference type="CDD" id="cd04190">
    <property type="entry name" value="Chitin_synth_C"/>
    <property type="match status" value="1"/>
</dbReference>
<feature type="region of interest" description="Disordered" evidence="11">
    <location>
        <begin position="404"/>
        <end position="438"/>
    </location>
</feature>